<evidence type="ECO:0000256" key="1">
    <source>
        <dbReference type="SAM" id="MobiDB-lite"/>
    </source>
</evidence>
<evidence type="ECO:0000256" key="2">
    <source>
        <dbReference type="SAM" id="SignalP"/>
    </source>
</evidence>
<sequence length="190" mass="20141">MKRVTAVAAVAASVLMVAGCSSSSDSKGGRTGDTPGVTKEERARADAEAQARAKDEAAMKDVAVRHTKAYTANDVRTMCGLRTPNKQGDGGVEGCVKRFEDPSGDKPDPTSTVSTEGAPLSVPPVKDHPEGTGLMVTEKTTDGARTFFHRWAVRLVKTDGKWLVDQFTSIRDDDMSAASPVRSALMRSKG</sequence>
<evidence type="ECO:0000313" key="4">
    <source>
        <dbReference type="Proteomes" id="UP001500063"/>
    </source>
</evidence>
<evidence type="ECO:0008006" key="5">
    <source>
        <dbReference type="Google" id="ProtNLM"/>
    </source>
</evidence>
<feature type="compositionally biased region" description="Basic and acidic residues" evidence="1">
    <location>
        <begin position="38"/>
        <end position="57"/>
    </location>
</feature>
<dbReference type="PROSITE" id="PS51257">
    <property type="entry name" value="PROKAR_LIPOPROTEIN"/>
    <property type="match status" value="1"/>
</dbReference>
<comment type="caution">
    <text evidence="3">The sequence shown here is derived from an EMBL/GenBank/DDBJ whole genome shotgun (WGS) entry which is preliminary data.</text>
</comment>
<accession>A0ABN0WYU7</accession>
<keyword evidence="4" id="KW-1185">Reference proteome</keyword>
<feature type="region of interest" description="Disordered" evidence="1">
    <location>
        <begin position="19"/>
        <end position="57"/>
    </location>
</feature>
<feature type="chain" id="PRO_5046333077" description="Lipoprotein" evidence="2">
    <location>
        <begin position="24"/>
        <end position="190"/>
    </location>
</feature>
<feature type="signal peptide" evidence="2">
    <location>
        <begin position="1"/>
        <end position="23"/>
    </location>
</feature>
<keyword evidence="2" id="KW-0732">Signal</keyword>
<dbReference type="EMBL" id="BAAABW010000016">
    <property type="protein sequence ID" value="GAA0350679.1"/>
    <property type="molecule type" value="Genomic_DNA"/>
</dbReference>
<feature type="region of interest" description="Disordered" evidence="1">
    <location>
        <begin position="81"/>
        <end position="131"/>
    </location>
</feature>
<dbReference type="Proteomes" id="UP001500063">
    <property type="component" value="Unassembled WGS sequence"/>
</dbReference>
<organism evidence="3 4">
    <name type="scientific">Streptomyces blastmyceticus</name>
    <dbReference type="NCBI Taxonomy" id="68180"/>
    <lineage>
        <taxon>Bacteria</taxon>
        <taxon>Bacillati</taxon>
        <taxon>Actinomycetota</taxon>
        <taxon>Actinomycetes</taxon>
        <taxon>Kitasatosporales</taxon>
        <taxon>Streptomycetaceae</taxon>
        <taxon>Streptomyces</taxon>
    </lineage>
</organism>
<dbReference type="RefSeq" id="WP_344118238.1">
    <property type="nucleotide sequence ID" value="NZ_BAAABW010000016.1"/>
</dbReference>
<name>A0ABN0WYU7_9ACTN</name>
<feature type="compositionally biased region" description="Basic and acidic residues" evidence="1">
    <location>
        <begin position="95"/>
        <end position="108"/>
    </location>
</feature>
<reference evidence="3 4" key="1">
    <citation type="journal article" date="2019" name="Int. J. Syst. Evol. Microbiol.">
        <title>The Global Catalogue of Microorganisms (GCM) 10K type strain sequencing project: providing services to taxonomists for standard genome sequencing and annotation.</title>
        <authorList>
            <consortium name="The Broad Institute Genomics Platform"/>
            <consortium name="The Broad Institute Genome Sequencing Center for Infectious Disease"/>
            <person name="Wu L."/>
            <person name="Ma J."/>
        </authorList>
    </citation>
    <scope>NUCLEOTIDE SEQUENCE [LARGE SCALE GENOMIC DNA]</scope>
    <source>
        <strain evidence="3 4">JCM 4565</strain>
    </source>
</reference>
<protein>
    <recommendedName>
        <fullName evidence="5">Lipoprotein</fullName>
    </recommendedName>
</protein>
<proteinExistence type="predicted"/>
<evidence type="ECO:0000313" key="3">
    <source>
        <dbReference type="EMBL" id="GAA0350679.1"/>
    </source>
</evidence>
<gene>
    <name evidence="3" type="ORF">GCM10010319_29510</name>
</gene>